<keyword evidence="3 7" id="KW-0862">Zinc</keyword>
<dbReference type="SUPFAM" id="SSF46785">
    <property type="entry name" value="Winged helix' DNA-binding domain"/>
    <property type="match status" value="1"/>
</dbReference>
<sequence length="181" mass="20723">MNNNTIEVHSTLEKVGITNDPVLLKSLTTELGMKASHSRNRIILHIASNPKEYFTAKEIYNKLIKEIPSLSKATVYNTLNILKERHILKDIKTTDQKETRFYLSLSSTIAHFKCNQCNQVYPIQLDDIKDILKDKLGEAWKTKSIEIIYSGACNNCCQKSQKDQKENLNAHYDSNHKGNNL</sequence>
<feature type="binding site" evidence="7">
    <location>
        <position position="153"/>
    </location>
    <ligand>
        <name>Zn(2+)</name>
        <dbReference type="ChEBI" id="CHEBI:29105"/>
    </ligand>
</feature>
<evidence type="ECO:0000256" key="5">
    <source>
        <dbReference type="ARBA" id="ARBA00023125"/>
    </source>
</evidence>
<dbReference type="InterPro" id="IPR002481">
    <property type="entry name" value="FUR"/>
</dbReference>
<dbReference type="GO" id="GO:0045892">
    <property type="term" value="P:negative regulation of DNA-templated transcription"/>
    <property type="evidence" value="ECO:0007669"/>
    <property type="project" value="TreeGrafter"/>
</dbReference>
<name>A0A2S1LXJ5_9SPIR</name>
<dbReference type="PANTHER" id="PTHR33202">
    <property type="entry name" value="ZINC UPTAKE REGULATION PROTEIN"/>
    <property type="match status" value="1"/>
</dbReference>
<evidence type="ECO:0000256" key="2">
    <source>
        <dbReference type="ARBA" id="ARBA00022491"/>
    </source>
</evidence>
<feature type="binding site" evidence="7">
    <location>
        <position position="156"/>
    </location>
    <ligand>
        <name>Zn(2+)</name>
        <dbReference type="ChEBI" id="CHEBI:29105"/>
    </ligand>
</feature>
<dbReference type="CDD" id="cd07153">
    <property type="entry name" value="Fur_like"/>
    <property type="match status" value="1"/>
</dbReference>
<dbReference type="AlphaFoldDB" id="A0A2S1LXJ5"/>
<keyword evidence="2" id="KW-0678">Repressor</keyword>
<dbReference type="InterPro" id="IPR036388">
    <property type="entry name" value="WH-like_DNA-bd_sf"/>
</dbReference>
<dbReference type="InterPro" id="IPR036390">
    <property type="entry name" value="WH_DNA-bd_sf"/>
</dbReference>
<dbReference type="OrthoDB" id="8659436at2"/>
<accession>A0A2S1LXJ5</accession>
<comment type="similarity">
    <text evidence="1">Belongs to the Fur family.</text>
</comment>
<feature type="binding site" evidence="7">
    <location>
        <position position="117"/>
    </location>
    <ligand>
        <name>Zn(2+)</name>
        <dbReference type="ChEBI" id="CHEBI:29105"/>
    </ligand>
</feature>
<comment type="cofactor">
    <cofactor evidence="7">
        <name>Zn(2+)</name>
        <dbReference type="ChEBI" id="CHEBI:29105"/>
    </cofactor>
    <text evidence="7">Binds 1 zinc ion per subunit.</text>
</comment>
<reference evidence="8 9" key="1">
    <citation type="submission" date="2018-01" db="EMBL/GenBank/DDBJ databases">
        <title>Genome sequence of Borrelia tachyglossi.</title>
        <authorList>
            <person name="Gofton A.W."/>
        </authorList>
    </citation>
    <scope>NUCLEOTIDE SEQUENCE [LARGE SCALE GENOMIC DNA]</scope>
    <source>
        <strain evidence="8 9">Bc-F10-1268</strain>
    </source>
</reference>
<protein>
    <submittedName>
        <fullName evidence="8">Transcriptional repressor</fullName>
    </submittedName>
</protein>
<evidence type="ECO:0000256" key="4">
    <source>
        <dbReference type="ARBA" id="ARBA00023015"/>
    </source>
</evidence>
<dbReference type="GO" id="GO:1900376">
    <property type="term" value="P:regulation of secondary metabolite biosynthetic process"/>
    <property type="evidence" value="ECO:0007669"/>
    <property type="project" value="TreeGrafter"/>
</dbReference>
<keyword evidence="5" id="KW-0238">DNA-binding</keyword>
<dbReference type="GO" id="GO:0008270">
    <property type="term" value="F:zinc ion binding"/>
    <property type="evidence" value="ECO:0007669"/>
    <property type="project" value="TreeGrafter"/>
</dbReference>
<dbReference type="GO" id="GO:0000976">
    <property type="term" value="F:transcription cis-regulatory region binding"/>
    <property type="evidence" value="ECO:0007669"/>
    <property type="project" value="TreeGrafter"/>
</dbReference>
<dbReference type="Gene3D" id="3.30.1490.190">
    <property type="match status" value="1"/>
</dbReference>
<gene>
    <name evidence="8" type="ORF">CR532_03385</name>
</gene>
<dbReference type="Gene3D" id="1.10.10.10">
    <property type="entry name" value="Winged helix-like DNA-binding domain superfamily/Winged helix DNA-binding domain"/>
    <property type="match status" value="1"/>
</dbReference>
<evidence type="ECO:0000256" key="7">
    <source>
        <dbReference type="PIRSR" id="PIRSR602481-1"/>
    </source>
</evidence>
<keyword evidence="9" id="KW-1185">Reference proteome</keyword>
<feature type="binding site" evidence="7">
    <location>
        <position position="114"/>
    </location>
    <ligand>
        <name>Zn(2+)</name>
        <dbReference type="ChEBI" id="CHEBI:29105"/>
    </ligand>
</feature>
<evidence type="ECO:0000256" key="3">
    <source>
        <dbReference type="ARBA" id="ARBA00022833"/>
    </source>
</evidence>
<dbReference type="Proteomes" id="UP000244655">
    <property type="component" value="Chromosome"/>
</dbReference>
<evidence type="ECO:0000313" key="8">
    <source>
        <dbReference type="EMBL" id="AWG43001.1"/>
    </source>
</evidence>
<dbReference type="PANTHER" id="PTHR33202:SF8">
    <property type="entry name" value="PEROXIDE-RESPONSIVE REPRESSOR PERR"/>
    <property type="match status" value="1"/>
</dbReference>
<dbReference type="Pfam" id="PF01475">
    <property type="entry name" value="FUR"/>
    <property type="match status" value="1"/>
</dbReference>
<organism evidence="8 9">
    <name type="scientific">Candidatus Borreliella tachyglossi</name>
    <dbReference type="NCBI Taxonomy" id="1964448"/>
    <lineage>
        <taxon>Bacteria</taxon>
        <taxon>Pseudomonadati</taxon>
        <taxon>Spirochaetota</taxon>
        <taxon>Spirochaetia</taxon>
        <taxon>Spirochaetales</taxon>
        <taxon>Borreliaceae</taxon>
        <taxon>Borreliella</taxon>
    </lineage>
</organism>
<keyword evidence="6" id="KW-0804">Transcription</keyword>
<dbReference type="EMBL" id="CP025785">
    <property type="protein sequence ID" value="AWG43001.1"/>
    <property type="molecule type" value="Genomic_DNA"/>
</dbReference>
<proteinExistence type="inferred from homology"/>
<evidence type="ECO:0000256" key="6">
    <source>
        <dbReference type="ARBA" id="ARBA00023163"/>
    </source>
</evidence>
<dbReference type="InterPro" id="IPR043135">
    <property type="entry name" value="Fur_C"/>
</dbReference>
<dbReference type="GO" id="GO:0003700">
    <property type="term" value="F:DNA-binding transcription factor activity"/>
    <property type="evidence" value="ECO:0007669"/>
    <property type="project" value="InterPro"/>
</dbReference>
<keyword evidence="4" id="KW-0805">Transcription regulation</keyword>
<evidence type="ECO:0000313" key="9">
    <source>
        <dbReference type="Proteomes" id="UP000244655"/>
    </source>
</evidence>
<evidence type="ECO:0000256" key="1">
    <source>
        <dbReference type="ARBA" id="ARBA00007957"/>
    </source>
</evidence>
<keyword evidence="7" id="KW-0479">Metal-binding</keyword>
<dbReference type="RefSeq" id="WP_108729400.1">
    <property type="nucleotide sequence ID" value="NZ_CP025785.1"/>
</dbReference>